<dbReference type="SUPFAM" id="SSF53213">
    <property type="entry name" value="LigB-like"/>
    <property type="match status" value="1"/>
</dbReference>
<dbReference type="InterPro" id="IPR014436">
    <property type="entry name" value="Extradiol_dOase_DODA"/>
</dbReference>
<dbReference type="Pfam" id="PF02900">
    <property type="entry name" value="LigB"/>
    <property type="match status" value="1"/>
</dbReference>
<dbReference type="Gene3D" id="3.40.830.10">
    <property type="entry name" value="LigB-like"/>
    <property type="match status" value="1"/>
</dbReference>
<keyword evidence="4" id="KW-0862">Zinc</keyword>
<comment type="cofactor">
    <cofactor evidence="1">
        <name>Zn(2+)</name>
        <dbReference type="ChEBI" id="CHEBI:29105"/>
    </cofactor>
</comment>
<evidence type="ECO:0000256" key="1">
    <source>
        <dbReference type="ARBA" id="ARBA00001947"/>
    </source>
</evidence>
<dbReference type="PANTHER" id="PTHR30096:SF0">
    <property type="entry name" value="4,5-DOPA DIOXYGENASE EXTRADIOL-LIKE PROTEIN"/>
    <property type="match status" value="1"/>
</dbReference>
<evidence type="ECO:0000259" key="7">
    <source>
        <dbReference type="Pfam" id="PF02900"/>
    </source>
</evidence>
<keyword evidence="9" id="KW-1185">Reference proteome</keyword>
<evidence type="ECO:0000256" key="2">
    <source>
        <dbReference type="ARBA" id="ARBA00007581"/>
    </source>
</evidence>
<sequence length="327" mass="35724">MTRPTTRDQWKKALDDLPSSSKIPAFYFAHGQPLLVWPASAGPPRLQVDIQSPNGPLVQFLKDFGPALLSKYDPKAIVVFSAHWETSGEALVSDYGDEDGLNPLLYDYFGFPQPLYDEVKFSSHGNSALAKRIVELFTKARADVGIPPKAGIKARTSPKSEARGQDGRGFSGPGFDHGVFVPFIHMFSPTFNKIPIVQVSINSSLELDDEWALGRALDSLRSDGVLILAGGLPVHSFRERAAFSENTARPIFKEWSEAILKASEIQEPEARKDALYALPKHAGFRVSNPREEHFIPLYVAAGAGEQGGSRILCSLYGAPTIAFGIEA</sequence>
<dbReference type="Proteomes" id="UP000077266">
    <property type="component" value="Unassembled WGS sequence"/>
</dbReference>
<dbReference type="CDD" id="cd07363">
    <property type="entry name" value="45_DOPA_Dioxygenase"/>
    <property type="match status" value="1"/>
</dbReference>
<dbReference type="AlphaFoldDB" id="A0A165D9H9"/>
<dbReference type="EMBL" id="KV426242">
    <property type="protein sequence ID" value="KZV84058.1"/>
    <property type="molecule type" value="Genomic_DNA"/>
</dbReference>
<dbReference type="GO" id="GO:0008198">
    <property type="term" value="F:ferrous iron binding"/>
    <property type="evidence" value="ECO:0007669"/>
    <property type="project" value="InterPro"/>
</dbReference>
<keyword evidence="5" id="KW-0560">Oxidoreductase</keyword>
<protein>
    <submittedName>
        <fullName evidence="8">Extradiol ring-cleavage dioxygenase, class III enzyme, subunit B</fullName>
    </submittedName>
</protein>
<gene>
    <name evidence="8" type="ORF">EXIGLDRAFT_700843</name>
</gene>
<dbReference type="STRING" id="1314781.A0A165D9H9"/>
<keyword evidence="3" id="KW-0479">Metal-binding</keyword>
<proteinExistence type="inferred from homology"/>
<dbReference type="InParanoid" id="A0A165D9H9"/>
<name>A0A165D9H9_EXIGL</name>
<evidence type="ECO:0000256" key="4">
    <source>
        <dbReference type="ARBA" id="ARBA00022833"/>
    </source>
</evidence>
<dbReference type="PANTHER" id="PTHR30096">
    <property type="entry name" value="4,5-DOPA DIOXYGENASE EXTRADIOL-LIKE PROTEIN"/>
    <property type="match status" value="1"/>
</dbReference>
<dbReference type="GO" id="GO:0008270">
    <property type="term" value="F:zinc ion binding"/>
    <property type="evidence" value="ECO:0007669"/>
    <property type="project" value="InterPro"/>
</dbReference>
<dbReference type="InterPro" id="IPR004183">
    <property type="entry name" value="Xdiol_dOase_suB"/>
</dbReference>
<reference evidence="8 9" key="1">
    <citation type="journal article" date="2016" name="Mol. Biol. Evol.">
        <title>Comparative Genomics of Early-Diverging Mushroom-Forming Fungi Provides Insights into the Origins of Lignocellulose Decay Capabilities.</title>
        <authorList>
            <person name="Nagy L.G."/>
            <person name="Riley R."/>
            <person name="Tritt A."/>
            <person name="Adam C."/>
            <person name="Daum C."/>
            <person name="Floudas D."/>
            <person name="Sun H."/>
            <person name="Yadav J.S."/>
            <person name="Pangilinan J."/>
            <person name="Larsson K.H."/>
            <person name="Matsuura K."/>
            <person name="Barry K."/>
            <person name="Labutti K."/>
            <person name="Kuo R."/>
            <person name="Ohm R.A."/>
            <person name="Bhattacharya S.S."/>
            <person name="Shirouzu T."/>
            <person name="Yoshinaga Y."/>
            <person name="Martin F.M."/>
            <person name="Grigoriev I.V."/>
            <person name="Hibbett D.S."/>
        </authorList>
    </citation>
    <scope>NUCLEOTIDE SEQUENCE [LARGE SCALE GENOMIC DNA]</scope>
    <source>
        <strain evidence="8 9">HHB12029</strain>
    </source>
</reference>
<dbReference type="GO" id="GO:0016702">
    <property type="term" value="F:oxidoreductase activity, acting on single donors with incorporation of molecular oxygen, incorporation of two atoms of oxygen"/>
    <property type="evidence" value="ECO:0007669"/>
    <property type="project" value="UniProtKB-ARBA"/>
</dbReference>
<evidence type="ECO:0000256" key="6">
    <source>
        <dbReference type="SAM" id="MobiDB-lite"/>
    </source>
</evidence>
<comment type="similarity">
    <text evidence="2">Belongs to the DODA-type extradiol aromatic ring-opening dioxygenase family.</text>
</comment>
<feature type="domain" description="Extradiol ring-cleavage dioxygenase class III enzyme subunit B" evidence="7">
    <location>
        <begin position="55"/>
        <end position="306"/>
    </location>
</feature>
<evidence type="ECO:0000256" key="3">
    <source>
        <dbReference type="ARBA" id="ARBA00022723"/>
    </source>
</evidence>
<organism evidence="8 9">
    <name type="scientific">Exidia glandulosa HHB12029</name>
    <dbReference type="NCBI Taxonomy" id="1314781"/>
    <lineage>
        <taxon>Eukaryota</taxon>
        <taxon>Fungi</taxon>
        <taxon>Dikarya</taxon>
        <taxon>Basidiomycota</taxon>
        <taxon>Agaricomycotina</taxon>
        <taxon>Agaricomycetes</taxon>
        <taxon>Auriculariales</taxon>
        <taxon>Exidiaceae</taxon>
        <taxon>Exidia</taxon>
    </lineage>
</organism>
<dbReference type="FunCoup" id="A0A165D9H9">
    <property type="interactions" value="348"/>
</dbReference>
<evidence type="ECO:0000313" key="9">
    <source>
        <dbReference type="Proteomes" id="UP000077266"/>
    </source>
</evidence>
<keyword evidence="8" id="KW-0223">Dioxygenase</keyword>
<evidence type="ECO:0000313" key="8">
    <source>
        <dbReference type="EMBL" id="KZV84058.1"/>
    </source>
</evidence>
<accession>A0A165D9H9</accession>
<dbReference type="OrthoDB" id="7396853at2759"/>
<evidence type="ECO:0000256" key="5">
    <source>
        <dbReference type="ARBA" id="ARBA00023002"/>
    </source>
</evidence>
<feature type="region of interest" description="Disordered" evidence="6">
    <location>
        <begin position="148"/>
        <end position="168"/>
    </location>
</feature>